<dbReference type="GO" id="GO:0000812">
    <property type="term" value="C:Swr1 complex"/>
    <property type="evidence" value="ECO:0007669"/>
    <property type="project" value="TreeGrafter"/>
</dbReference>
<dbReference type="PANTHER" id="PTHR48407">
    <property type="entry name" value="CRANIOFACIAL DEVELOPMENT PROTEIN 1"/>
    <property type="match status" value="1"/>
</dbReference>
<organism evidence="5 6">
    <name type="scientific">Coniophora puteana (strain RWD-64-598)</name>
    <name type="common">Brown rot fungus</name>
    <dbReference type="NCBI Taxonomy" id="741705"/>
    <lineage>
        <taxon>Eukaryota</taxon>
        <taxon>Fungi</taxon>
        <taxon>Dikarya</taxon>
        <taxon>Basidiomycota</taxon>
        <taxon>Agaricomycotina</taxon>
        <taxon>Agaricomycetes</taxon>
        <taxon>Agaricomycetidae</taxon>
        <taxon>Boletales</taxon>
        <taxon>Coniophorineae</taxon>
        <taxon>Coniophoraceae</taxon>
        <taxon>Coniophora</taxon>
    </lineage>
</organism>
<dbReference type="EMBL" id="JH711584">
    <property type="protein sequence ID" value="EIW77046.1"/>
    <property type="molecule type" value="Genomic_DNA"/>
</dbReference>
<dbReference type="GeneID" id="19203746"/>
<evidence type="ECO:0000256" key="2">
    <source>
        <dbReference type="ARBA" id="ARBA00019138"/>
    </source>
</evidence>
<evidence type="ECO:0000256" key="3">
    <source>
        <dbReference type="SAM" id="MobiDB-lite"/>
    </source>
</evidence>
<evidence type="ECO:0000256" key="1">
    <source>
        <dbReference type="ARBA" id="ARBA00010465"/>
    </source>
</evidence>
<dbReference type="AlphaFoldDB" id="A0A5M3MDI1"/>
<keyword evidence="6" id="KW-1185">Reference proteome</keyword>
<feature type="region of interest" description="Disordered" evidence="3">
    <location>
        <begin position="107"/>
        <end position="227"/>
    </location>
</feature>
<comment type="similarity">
    <text evidence="1">Belongs to the SWC5 family.</text>
</comment>
<proteinExistence type="inferred from homology"/>
<evidence type="ECO:0000259" key="4">
    <source>
        <dbReference type="PROSITE" id="PS51279"/>
    </source>
</evidence>
<feature type="region of interest" description="Disordered" evidence="3">
    <location>
        <begin position="1"/>
        <end position="84"/>
    </location>
</feature>
<feature type="compositionally biased region" description="Acidic residues" evidence="3">
    <location>
        <begin position="25"/>
        <end position="36"/>
    </location>
</feature>
<feature type="compositionally biased region" description="Low complexity" evidence="3">
    <location>
        <begin position="180"/>
        <end position="201"/>
    </location>
</feature>
<gene>
    <name evidence="5" type="ORF">CONPUDRAFT_157318</name>
</gene>
<feature type="compositionally biased region" description="Acidic residues" evidence="3">
    <location>
        <begin position="8"/>
        <end position="17"/>
    </location>
</feature>
<feature type="domain" description="BCNT-C" evidence="4">
    <location>
        <begin position="207"/>
        <end position="289"/>
    </location>
</feature>
<protein>
    <recommendedName>
        <fullName evidence="2">SWR1-complex protein 5</fullName>
    </recommendedName>
</protein>
<dbReference type="OrthoDB" id="445677at2759"/>
<sequence length="291" mass="31409">MLPKPPEDDYDSAEDGDYVPPKEPDSDDSEDGEALLEEPVKEATTEESLEQKKKREALWASFQASATSSNGDGGSALSPITKEKRMIKVEKRYRFAGKEIVEVVEVAEDSPDAKKWPQWNVHGQPEDTQVEKAQPASASLDSKPSNLPSTNTPPIPPTSLSSQSTPPEPSTAREINSGLASTSASASAHSSPPTATTGTPAPKRPGPRKPRTSLPSLPSSGNKAKKLTTLDKSAMDWRAHVSTQPSTVADELVQNQRGGGYLEKVEFLDRVEERKESVLEEGRGKRRKLGG</sequence>
<dbReference type="OMA" id="AKKWPLW"/>
<comment type="caution">
    <text evidence="5">The sequence shown here is derived from an EMBL/GenBank/DDBJ whole genome shotgun (WGS) entry which is preliminary data.</text>
</comment>
<accession>A0A5M3MDI1</accession>
<dbReference type="Pfam" id="PF07572">
    <property type="entry name" value="BCNT"/>
    <property type="match status" value="1"/>
</dbReference>
<name>A0A5M3MDI1_CONPW</name>
<dbReference type="RefSeq" id="XP_007772500.1">
    <property type="nucleotide sequence ID" value="XM_007774310.1"/>
</dbReference>
<evidence type="ECO:0000313" key="6">
    <source>
        <dbReference type="Proteomes" id="UP000053558"/>
    </source>
</evidence>
<evidence type="ECO:0000313" key="5">
    <source>
        <dbReference type="EMBL" id="EIW77046.1"/>
    </source>
</evidence>
<reference evidence="6" key="1">
    <citation type="journal article" date="2012" name="Science">
        <title>The Paleozoic origin of enzymatic lignin decomposition reconstructed from 31 fungal genomes.</title>
        <authorList>
            <person name="Floudas D."/>
            <person name="Binder M."/>
            <person name="Riley R."/>
            <person name="Barry K."/>
            <person name="Blanchette R.A."/>
            <person name="Henrissat B."/>
            <person name="Martinez A.T."/>
            <person name="Otillar R."/>
            <person name="Spatafora J.W."/>
            <person name="Yadav J.S."/>
            <person name="Aerts A."/>
            <person name="Benoit I."/>
            <person name="Boyd A."/>
            <person name="Carlson A."/>
            <person name="Copeland A."/>
            <person name="Coutinho P.M."/>
            <person name="de Vries R.P."/>
            <person name="Ferreira P."/>
            <person name="Findley K."/>
            <person name="Foster B."/>
            <person name="Gaskell J."/>
            <person name="Glotzer D."/>
            <person name="Gorecki P."/>
            <person name="Heitman J."/>
            <person name="Hesse C."/>
            <person name="Hori C."/>
            <person name="Igarashi K."/>
            <person name="Jurgens J.A."/>
            <person name="Kallen N."/>
            <person name="Kersten P."/>
            <person name="Kohler A."/>
            <person name="Kuees U."/>
            <person name="Kumar T.K.A."/>
            <person name="Kuo A."/>
            <person name="LaButti K."/>
            <person name="Larrondo L.F."/>
            <person name="Lindquist E."/>
            <person name="Ling A."/>
            <person name="Lombard V."/>
            <person name="Lucas S."/>
            <person name="Lundell T."/>
            <person name="Martin R."/>
            <person name="McLaughlin D.J."/>
            <person name="Morgenstern I."/>
            <person name="Morin E."/>
            <person name="Murat C."/>
            <person name="Nagy L.G."/>
            <person name="Nolan M."/>
            <person name="Ohm R.A."/>
            <person name="Patyshakuliyeva A."/>
            <person name="Rokas A."/>
            <person name="Ruiz-Duenas F.J."/>
            <person name="Sabat G."/>
            <person name="Salamov A."/>
            <person name="Samejima M."/>
            <person name="Schmutz J."/>
            <person name="Slot J.C."/>
            <person name="St John F."/>
            <person name="Stenlid J."/>
            <person name="Sun H."/>
            <person name="Sun S."/>
            <person name="Syed K."/>
            <person name="Tsang A."/>
            <person name="Wiebenga A."/>
            <person name="Young D."/>
            <person name="Pisabarro A."/>
            <person name="Eastwood D.C."/>
            <person name="Martin F."/>
            <person name="Cullen D."/>
            <person name="Grigoriev I.V."/>
            <person name="Hibbett D.S."/>
        </authorList>
    </citation>
    <scope>NUCLEOTIDE SEQUENCE [LARGE SCALE GENOMIC DNA]</scope>
    <source>
        <strain evidence="6">RWD-64-598 SS2</strain>
    </source>
</reference>
<dbReference type="PANTHER" id="PTHR48407:SF1">
    <property type="entry name" value="CRANIOFACIAL DEVELOPMENT PROTEIN 1"/>
    <property type="match status" value="1"/>
</dbReference>
<dbReference type="Proteomes" id="UP000053558">
    <property type="component" value="Unassembled WGS sequence"/>
</dbReference>
<feature type="compositionally biased region" description="Basic and acidic residues" evidence="3">
    <location>
        <begin position="38"/>
        <end position="57"/>
    </location>
</feature>
<dbReference type="InterPro" id="IPR027124">
    <property type="entry name" value="Swc5/CFDP1/2"/>
</dbReference>
<dbReference type="InterPro" id="IPR011421">
    <property type="entry name" value="BCNT-C"/>
</dbReference>
<dbReference type="KEGG" id="cput:CONPUDRAFT_157318"/>
<dbReference type="PROSITE" id="PS51279">
    <property type="entry name" value="BCNT_C"/>
    <property type="match status" value="1"/>
</dbReference>